<evidence type="ECO:0000256" key="5">
    <source>
        <dbReference type="ARBA" id="ARBA00023136"/>
    </source>
</evidence>
<dbReference type="OrthoDB" id="9793828at2"/>
<dbReference type="AlphaFoldDB" id="A0A0K1PVB8"/>
<organism evidence="7 8">
    <name type="scientific">Labilithrix luteola</name>
    <dbReference type="NCBI Taxonomy" id="1391654"/>
    <lineage>
        <taxon>Bacteria</taxon>
        <taxon>Pseudomonadati</taxon>
        <taxon>Myxococcota</taxon>
        <taxon>Polyangia</taxon>
        <taxon>Polyangiales</taxon>
        <taxon>Labilitrichaceae</taxon>
        <taxon>Labilithrix</taxon>
    </lineage>
</organism>
<dbReference type="PANTHER" id="PTHR23291">
    <property type="entry name" value="BAX INHIBITOR-RELATED"/>
    <property type="match status" value="1"/>
</dbReference>
<dbReference type="Proteomes" id="UP000064967">
    <property type="component" value="Chromosome"/>
</dbReference>
<dbReference type="STRING" id="1391654.AKJ09_03975"/>
<feature type="transmembrane region" description="Helical" evidence="6">
    <location>
        <begin position="21"/>
        <end position="44"/>
    </location>
</feature>
<evidence type="ECO:0000256" key="6">
    <source>
        <dbReference type="RuleBase" id="RU004379"/>
    </source>
</evidence>
<feature type="transmembrane region" description="Helical" evidence="6">
    <location>
        <begin position="203"/>
        <end position="224"/>
    </location>
</feature>
<comment type="subcellular location">
    <subcellularLocation>
        <location evidence="1">Membrane</location>
        <topology evidence="1">Multi-pass membrane protein</topology>
    </subcellularLocation>
</comment>
<evidence type="ECO:0000256" key="4">
    <source>
        <dbReference type="ARBA" id="ARBA00022989"/>
    </source>
</evidence>
<evidence type="ECO:0000313" key="8">
    <source>
        <dbReference type="Proteomes" id="UP000064967"/>
    </source>
</evidence>
<accession>A0A0K1PVB8</accession>
<gene>
    <name evidence="7" type="ORF">AKJ09_03975</name>
</gene>
<dbReference type="InterPro" id="IPR006214">
    <property type="entry name" value="Bax_inhibitor_1-related"/>
</dbReference>
<evidence type="ECO:0000256" key="2">
    <source>
        <dbReference type="ARBA" id="ARBA00010350"/>
    </source>
</evidence>
<keyword evidence="5 6" id="KW-0472">Membrane</keyword>
<dbReference type="Pfam" id="PF01027">
    <property type="entry name" value="Bax1-I"/>
    <property type="match status" value="1"/>
</dbReference>
<feature type="transmembrane region" description="Helical" evidence="6">
    <location>
        <begin position="111"/>
        <end position="131"/>
    </location>
</feature>
<proteinExistence type="inferred from homology"/>
<keyword evidence="4 6" id="KW-1133">Transmembrane helix</keyword>
<name>A0A0K1PVB8_9BACT</name>
<feature type="transmembrane region" description="Helical" evidence="6">
    <location>
        <begin position="165"/>
        <end position="183"/>
    </location>
</feature>
<dbReference type="GO" id="GO:0005886">
    <property type="term" value="C:plasma membrane"/>
    <property type="evidence" value="ECO:0007669"/>
    <property type="project" value="TreeGrafter"/>
</dbReference>
<keyword evidence="3 6" id="KW-0812">Transmembrane</keyword>
<dbReference type="CDD" id="cd10432">
    <property type="entry name" value="BI-1-like_bacterial"/>
    <property type="match status" value="1"/>
</dbReference>
<feature type="transmembrane region" description="Helical" evidence="6">
    <location>
        <begin position="56"/>
        <end position="77"/>
    </location>
</feature>
<keyword evidence="8" id="KW-1185">Reference proteome</keyword>
<protein>
    <submittedName>
        <fullName evidence="7">Membrane protein</fullName>
    </submittedName>
</protein>
<dbReference type="PATRIC" id="fig|1391654.3.peg.4032"/>
<dbReference type="PANTHER" id="PTHR23291:SF50">
    <property type="entry name" value="PROTEIN LIFEGUARD 4"/>
    <property type="match status" value="1"/>
</dbReference>
<dbReference type="KEGG" id="llu:AKJ09_03975"/>
<sequence length="229" mass="24679">MYYASPRELERVRAHANDALWITYRWMTLGLATTGIVALLTASSPAMLNLIFGNRLVFWGLIIAQLGLVFSFTAAAARARTATVATMFFAYAALTGLTFASLFLIYTGASIASVFFITAGAFGGLSAVGLFTKRDLSAIGRFAIFALFGIIIASIVNIFVASAGFSFLVSIAGVLIFGALTAYDTQKLKNMYASGEVHANVPLVGALVLYLDFVNMFLFLLRLFGSRRE</sequence>
<evidence type="ECO:0000256" key="1">
    <source>
        <dbReference type="ARBA" id="ARBA00004141"/>
    </source>
</evidence>
<dbReference type="EMBL" id="CP012333">
    <property type="protein sequence ID" value="AKU97311.1"/>
    <property type="molecule type" value="Genomic_DNA"/>
</dbReference>
<dbReference type="RefSeq" id="WP_146648466.1">
    <property type="nucleotide sequence ID" value="NZ_CP012333.1"/>
</dbReference>
<comment type="similarity">
    <text evidence="2 6">Belongs to the BI1 family.</text>
</comment>
<reference evidence="7 8" key="1">
    <citation type="submission" date="2015-08" db="EMBL/GenBank/DDBJ databases">
        <authorList>
            <person name="Babu N.S."/>
            <person name="Beckwith C.J."/>
            <person name="Beseler K.G."/>
            <person name="Brison A."/>
            <person name="Carone J.V."/>
            <person name="Caskin T.P."/>
            <person name="Diamond M."/>
            <person name="Durham M.E."/>
            <person name="Foxe J.M."/>
            <person name="Go M."/>
            <person name="Henderson B.A."/>
            <person name="Jones I.B."/>
            <person name="McGettigan J.A."/>
            <person name="Micheletti S.J."/>
            <person name="Nasrallah M.E."/>
            <person name="Ortiz D."/>
            <person name="Piller C.R."/>
            <person name="Privatt S.R."/>
            <person name="Schneider S.L."/>
            <person name="Sharp S."/>
            <person name="Smith T.C."/>
            <person name="Stanton J.D."/>
            <person name="Ullery H.E."/>
            <person name="Wilson R.J."/>
            <person name="Serrano M.G."/>
            <person name="Buck G."/>
            <person name="Lee V."/>
            <person name="Wang Y."/>
            <person name="Carvalho R."/>
            <person name="Voegtly L."/>
            <person name="Shi R."/>
            <person name="Duckworth R."/>
            <person name="Johnson A."/>
            <person name="Loviza R."/>
            <person name="Walstead R."/>
            <person name="Shah Z."/>
            <person name="Kiflezghi M."/>
            <person name="Wade K."/>
            <person name="Ball S.L."/>
            <person name="Bradley K.W."/>
            <person name="Asai D.J."/>
            <person name="Bowman C.A."/>
            <person name="Russell D.A."/>
            <person name="Pope W.H."/>
            <person name="Jacobs-Sera D."/>
            <person name="Hendrix R.W."/>
            <person name="Hatfull G.F."/>
        </authorList>
    </citation>
    <scope>NUCLEOTIDE SEQUENCE [LARGE SCALE GENOMIC DNA]</scope>
    <source>
        <strain evidence="7 8">DSM 27648</strain>
    </source>
</reference>
<evidence type="ECO:0000313" key="7">
    <source>
        <dbReference type="EMBL" id="AKU97311.1"/>
    </source>
</evidence>
<evidence type="ECO:0000256" key="3">
    <source>
        <dbReference type="ARBA" id="ARBA00022692"/>
    </source>
</evidence>
<feature type="transmembrane region" description="Helical" evidence="6">
    <location>
        <begin position="84"/>
        <end position="105"/>
    </location>
</feature>
<feature type="transmembrane region" description="Helical" evidence="6">
    <location>
        <begin position="138"/>
        <end position="159"/>
    </location>
</feature>